<dbReference type="InterPro" id="IPR015300">
    <property type="entry name" value="DNA-bd_pseudobarrel_sf"/>
</dbReference>
<comment type="subcellular location">
    <subcellularLocation>
        <location evidence="1">Nucleus</location>
    </subcellularLocation>
</comment>
<dbReference type="GO" id="GO:0003700">
    <property type="term" value="F:DNA-binding transcription factor activity"/>
    <property type="evidence" value="ECO:0007669"/>
    <property type="project" value="InterPro"/>
</dbReference>
<sequence>MDNFLPFSSSNANSVQELSMDLGNNRSNFSTIPTYDHHHHHHHMLPLYPNVACPMEQTAVMNSQPLHSSEAFPQFPVTQTGSEFGSLVCNPGLRHERGGFLDPQMTKMARINRKKAMIRSRHNSSTNSSSNELVDSRRQVALNVKTKSELTATKDLYRFSSFDNKKLRVLLVKHLKNSDVGSLGRIVLPKREVEGNLPELSDKEGMIVEMRDVDSMQSWSFKFWSNNKSRMYVLENTGEFVKKNGVEMGDSLTIYEDESKNLYFSIRKYTDKQNERKEDKWMEVNDMNFFDDIMFDYMPKDEEEDSIAMLIGNLNDHYPIPDDLIGLTADLDQATTSLSPPVEYVTNPPHVGSSNDHMSMNDFVW</sequence>
<evidence type="ECO:0000313" key="8">
    <source>
        <dbReference type="Proteomes" id="UP000836841"/>
    </source>
</evidence>
<dbReference type="GO" id="GO:0003677">
    <property type="term" value="F:DNA binding"/>
    <property type="evidence" value="ECO:0007669"/>
    <property type="project" value="UniProtKB-KW"/>
</dbReference>
<protein>
    <recommendedName>
        <fullName evidence="6">TF-B3 domain-containing protein</fullName>
    </recommendedName>
</protein>
<proteinExistence type="predicted"/>
<dbReference type="InterPro" id="IPR003340">
    <property type="entry name" value="B3_DNA-bd"/>
</dbReference>
<organism evidence="7 8">
    <name type="scientific">Thlaspi arvense</name>
    <name type="common">Field penny-cress</name>
    <dbReference type="NCBI Taxonomy" id="13288"/>
    <lineage>
        <taxon>Eukaryota</taxon>
        <taxon>Viridiplantae</taxon>
        <taxon>Streptophyta</taxon>
        <taxon>Embryophyta</taxon>
        <taxon>Tracheophyta</taxon>
        <taxon>Spermatophyta</taxon>
        <taxon>Magnoliopsida</taxon>
        <taxon>eudicotyledons</taxon>
        <taxon>Gunneridae</taxon>
        <taxon>Pentapetalae</taxon>
        <taxon>rosids</taxon>
        <taxon>malvids</taxon>
        <taxon>Brassicales</taxon>
        <taxon>Brassicaceae</taxon>
        <taxon>Thlaspideae</taxon>
        <taxon>Thlaspi</taxon>
    </lineage>
</organism>
<name>A0AAU9R5N9_THLAR</name>
<dbReference type="SMART" id="SM01019">
    <property type="entry name" value="B3"/>
    <property type="match status" value="1"/>
</dbReference>
<dbReference type="PANTHER" id="PTHR31140:SF74">
    <property type="entry name" value="B3 DOMAIN-CONTAINING TRANSCRIPTION FACTOR LEC2"/>
    <property type="match status" value="1"/>
</dbReference>
<dbReference type="Proteomes" id="UP000836841">
    <property type="component" value="Chromosome 1"/>
</dbReference>
<evidence type="ECO:0000256" key="2">
    <source>
        <dbReference type="ARBA" id="ARBA00023015"/>
    </source>
</evidence>
<evidence type="ECO:0000256" key="5">
    <source>
        <dbReference type="ARBA" id="ARBA00023242"/>
    </source>
</evidence>
<evidence type="ECO:0000259" key="6">
    <source>
        <dbReference type="PROSITE" id="PS50863"/>
    </source>
</evidence>
<feature type="domain" description="TF-B3" evidence="6">
    <location>
        <begin position="171"/>
        <end position="270"/>
    </location>
</feature>
<accession>A0AAU9R5N9</accession>
<dbReference type="PROSITE" id="PS50863">
    <property type="entry name" value="B3"/>
    <property type="match status" value="1"/>
</dbReference>
<evidence type="ECO:0000256" key="4">
    <source>
        <dbReference type="ARBA" id="ARBA00023163"/>
    </source>
</evidence>
<evidence type="ECO:0000256" key="3">
    <source>
        <dbReference type="ARBA" id="ARBA00023125"/>
    </source>
</evidence>
<dbReference type="Gene3D" id="2.40.330.10">
    <property type="entry name" value="DNA-binding pseudobarrel domain"/>
    <property type="match status" value="1"/>
</dbReference>
<gene>
    <name evidence="7" type="ORF">TAV2_LOCUS3812</name>
</gene>
<keyword evidence="5" id="KW-0539">Nucleus</keyword>
<keyword evidence="2" id="KW-0805">Transcription regulation</keyword>
<keyword evidence="4" id="KW-0804">Transcription</keyword>
<evidence type="ECO:0000256" key="1">
    <source>
        <dbReference type="ARBA" id="ARBA00004123"/>
    </source>
</evidence>
<dbReference type="CDD" id="cd10017">
    <property type="entry name" value="B3_DNA"/>
    <property type="match status" value="1"/>
</dbReference>
<dbReference type="EMBL" id="OU466857">
    <property type="protein sequence ID" value="CAH2034147.1"/>
    <property type="molecule type" value="Genomic_DNA"/>
</dbReference>
<dbReference type="SUPFAM" id="SSF101936">
    <property type="entry name" value="DNA-binding pseudobarrel domain"/>
    <property type="match status" value="1"/>
</dbReference>
<evidence type="ECO:0000313" key="7">
    <source>
        <dbReference type="EMBL" id="CAH2034147.1"/>
    </source>
</evidence>
<dbReference type="PANTHER" id="PTHR31140">
    <property type="entry name" value="B3 DOMAIN-CONTAINING TRANSCRIPTION FACTOR ABI3"/>
    <property type="match status" value="1"/>
</dbReference>
<dbReference type="GO" id="GO:0005634">
    <property type="term" value="C:nucleus"/>
    <property type="evidence" value="ECO:0007669"/>
    <property type="project" value="UniProtKB-SubCell"/>
</dbReference>
<dbReference type="AlphaFoldDB" id="A0AAU9R5N9"/>
<dbReference type="InterPro" id="IPR044800">
    <property type="entry name" value="LEC2-like"/>
</dbReference>
<dbReference type="Pfam" id="PF02362">
    <property type="entry name" value="B3"/>
    <property type="match status" value="1"/>
</dbReference>
<reference evidence="7 8" key="1">
    <citation type="submission" date="2022-03" db="EMBL/GenBank/DDBJ databases">
        <authorList>
            <person name="Nunn A."/>
            <person name="Chopra R."/>
            <person name="Nunn A."/>
            <person name="Contreras Garrido A."/>
        </authorList>
    </citation>
    <scope>NUCLEOTIDE SEQUENCE [LARGE SCALE GENOMIC DNA]</scope>
</reference>
<keyword evidence="8" id="KW-1185">Reference proteome</keyword>
<keyword evidence="3" id="KW-0238">DNA-binding</keyword>